<dbReference type="EMBL" id="JAOPGA020000191">
    <property type="protein sequence ID" value="KAL0477496.1"/>
    <property type="molecule type" value="Genomic_DNA"/>
</dbReference>
<dbReference type="PANTHER" id="PTHR11839">
    <property type="entry name" value="UDP/ADP-SUGAR PYROPHOSPHATASE"/>
    <property type="match status" value="1"/>
</dbReference>
<keyword evidence="2" id="KW-0378">Hydrolase</keyword>
<dbReference type="InterPro" id="IPR000086">
    <property type="entry name" value="NUDIX_hydrolase_dom"/>
</dbReference>
<dbReference type="GO" id="GO:0006753">
    <property type="term" value="P:nucleoside phosphate metabolic process"/>
    <property type="evidence" value="ECO:0007669"/>
    <property type="project" value="TreeGrafter"/>
</dbReference>
<dbReference type="Gene3D" id="3.90.79.10">
    <property type="entry name" value="Nucleoside Triphosphate Pyrophosphohydrolase"/>
    <property type="match status" value="1"/>
</dbReference>
<comment type="cofactor">
    <cofactor evidence="1">
        <name>Mg(2+)</name>
        <dbReference type="ChEBI" id="CHEBI:18420"/>
    </cofactor>
</comment>
<accession>A0AAW2YKP4</accession>
<evidence type="ECO:0000259" key="3">
    <source>
        <dbReference type="PROSITE" id="PS51462"/>
    </source>
</evidence>
<dbReference type="Proteomes" id="UP001431209">
    <property type="component" value="Unassembled WGS sequence"/>
</dbReference>
<feature type="domain" description="Nudix hydrolase" evidence="3">
    <location>
        <begin position="89"/>
        <end position="245"/>
    </location>
</feature>
<sequence length="253" mass="28692">MNNTLAKYQGRDLVVIIADECEIGTDEVIKSNPFQHWLSRMNQKQNKDILDLRSVKILSVDVYNGRICYIKVSIEVYYNGKRLWDVGFLQGAAVAILIVLTTIEDGEKYVLMVRQPRPPVGDVNCLELPAGMTDGCTNLVKKAMEEIREETGITDVKEEELVNLNVAMGMECGSGLYCSQGVLDEEITIFLLERRVNVEYINKINGAEGGIEDESEFTRVEVVPYYTAHKISRDMKLTTGLLFYERYIKSKET</sequence>
<name>A0AAW2YKP4_9EUKA</name>
<protein>
    <submittedName>
        <fullName evidence="4">ADP-sugar diphosphatase</fullName>
    </submittedName>
</protein>
<dbReference type="GO" id="GO:0080042">
    <property type="term" value="F:ADP-glucose pyrophosphohydrolase activity"/>
    <property type="evidence" value="ECO:0007669"/>
    <property type="project" value="TreeGrafter"/>
</dbReference>
<dbReference type="GO" id="GO:0080041">
    <property type="term" value="F:ADP-ribose pyrophosphohydrolase activity"/>
    <property type="evidence" value="ECO:0007669"/>
    <property type="project" value="TreeGrafter"/>
</dbReference>
<reference evidence="4 5" key="1">
    <citation type="submission" date="2024-03" db="EMBL/GenBank/DDBJ databases">
        <title>The Acrasis kona genome and developmental transcriptomes reveal deep origins of eukaryotic multicellular pathways.</title>
        <authorList>
            <person name="Sheikh S."/>
            <person name="Fu C.-J."/>
            <person name="Brown M.W."/>
            <person name="Baldauf S.L."/>
        </authorList>
    </citation>
    <scope>NUCLEOTIDE SEQUENCE [LARGE SCALE GENOMIC DNA]</scope>
    <source>
        <strain evidence="4 5">ATCC MYA-3509</strain>
    </source>
</reference>
<organism evidence="4 5">
    <name type="scientific">Acrasis kona</name>
    <dbReference type="NCBI Taxonomy" id="1008807"/>
    <lineage>
        <taxon>Eukaryota</taxon>
        <taxon>Discoba</taxon>
        <taxon>Heterolobosea</taxon>
        <taxon>Tetramitia</taxon>
        <taxon>Eutetramitia</taxon>
        <taxon>Acrasidae</taxon>
        <taxon>Acrasis</taxon>
    </lineage>
</organism>
<keyword evidence="5" id="KW-1185">Reference proteome</keyword>
<evidence type="ECO:0000313" key="4">
    <source>
        <dbReference type="EMBL" id="KAL0477496.1"/>
    </source>
</evidence>
<dbReference type="GO" id="GO:0019693">
    <property type="term" value="P:ribose phosphate metabolic process"/>
    <property type="evidence" value="ECO:0007669"/>
    <property type="project" value="TreeGrafter"/>
</dbReference>
<comment type="caution">
    <text evidence="4">The sequence shown here is derived from an EMBL/GenBank/DDBJ whole genome shotgun (WGS) entry which is preliminary data.</text>
</comment>
<evidence type="ECO:0000256" key="1">
    <source>
        <dbReference type="ARBA" id="ARBA00001946"/>
    </source>
</evidence>
<evidence type="ECO:0000256" key="2">
    <source>
        <dbReference type="ARBA" id="ARBA00022801"/>
    </source>
</evidence>
<dbReference type="CDD" id="cd03424">
    <property type="entry name" value="NUDIX_ADPRase_Nudt5_UGPPase_Nudt14"/>
    <property type="match status" value="1"/>
</dbReference>
<evidence type="ECO:0000313" key="5">
    <source>
        <dbReference type="Proteomes" id="UP001431209"/>
    </source>
</evidence>
<dbReference type="AlphaFoldDB" id="A0AAW2YKP4"/>
<proteinExistence type="predicted"/>
<gene>
    <name evidence="4" type="ORF">AKO1_010837</name>
</gene>
<dbReference type="SUPFAM" id="SSF55811">
    <property type="entry name" value="Nudix"/>
    <property type="match status" value="1"/>
</dbReference>
<dbReference type="PROSITE" id="PS51462">
    <property type="entry name" value="NUDIX"/>
    <property type="match status" value="1"/>
</dbReference>
<dbReference type="InterPro" id="IPR015797">
    <property type="entry name" value="NUDIX_hydrolase-like_dom_sf"/>
</dbReference>
<dbReference type="PANTHER" id="PTHR11839:SF18">
    <property type="entry name" value="NUDIX HYDROLASE DOMAIN-CONTAINING PROTEIN"/>
    <property type="match status" value="1"/>
</dbReference>